<sequence>MSCENCNCETSRLSDLDKEQKLLNEQFSRERSIVLAKEWLNDENYSEYTTTDLLEIAHKINTYISSGIILYDSEE</sequence>
<accession>A0A6J5NTF0</accession>
<name>A0A6J5NTF0_9CAUD</name>
<gene>
    <name evidence="1" type="ORF">UFOVP787_90</name>
</gene>
<proteinExistence type="predicted"/>
<reference evidence="1" key="1">
    <citation type="submission" date="2020-04" db="EMBL/GenBank/DDBJ databases">
        <authorList>
            <person name="Chiriac C."/>
            <person name="Salcher M."/>
            <person name="Ghai R."/>
            <person name="Kavagutti S V."/>
        </authorList>
    </citation>
    <scope>NUCLEOTIDE SEQUENCE</scope>
</reference>
<organism evidence="1">
    <name type="scientific">uncultured Caudovirales phage</name>
    <dbReference type="NCBI Taxonomy" id="2100421"/>
    <lineage>
        <taxon>Viruses</taxon>
        <taxon>Duplodnaviria</taxon>
        <taxon>Heunggongvirae</taxon>
        <taxon>Uroviricota</taxon>
        <taxon>Caudoviricetes</taxon>
        <taxon>Peduoviridae</taxon>
        <taxon>Maltschvirus</taxon>
        <taxon>Maltschvirus maltsch</taxon>
    </lineage>
</organism>
<protein>
    <submittedName>
        <fullName evidence="1">Uncharacterized protein</fullName>
    </submittedName>
</protein>
<dbReference type="EMBL" id="LR796734">
    <property type="protein sequence ID" value="CAB4162689.1"/>
    <property type="molecule type" value="Genomic_DNA"/>
</dbReference>
<evidence type="ECO:0000313" key="1">
    <source>
        <dbReference type="EMBL" id="CAB4162689.1"/>
    </source>
</evidence>